<comment type="similarity">
    <text evidence="1">Belongs to the thioesterase family.</text>
</comment>
<proteinExistence type="inferred from homology"/>
<dbReference type="Proteomes" id="UP000565089">
    <property type="component" value="Unassembled WGS sequence"/>
</dbReference>
<sequence>MTTLVRPFVHRPHASMRLLCLPHAGGGASAYRGWATELPDGIELWAVQPPGREDRVMTPPLAHMDDLLNDLVPAVVPLLDRPFALFGHSMGAVVAWELARALQQLEAGSPVRLFVSGSVPPQIRDVPERPLHTLSDDELCDRLREWGATPEAVLADPELMALFLPVIRADLAVVESRVHRTEPLLTCPVTAYGGTEDGSVGSDVLARWGEVTTGPSNCRMFPGDHFFPHSARSAVLADITDRLGADSLYGKAGTA</sequence>
<keyword evidence="3" id="KW-0378">Hydrolase</keyword>
<dbReference type="AlphaFoldDB" id="A0A7W7DU04"/>
<evidence type="ECO:0000313" key="3">
    <source>
        <dbReference type="EMBL" id="MBB4716755.1"/>
    </source>
</evidence>
<keyword evidence="4" id="KW-1185">Reference proteome</keyword>
<dbReference type="GO" id="GO:0016297">
    <property type="term" value="F:fatty acyl-[ACP] hydrolase activity"/>
    <property type="evidence" value="ECO:0007669"/>
    <property type="project" value="UniProtKB-EC"/>
</dbReference>
<organism evidence="3 4">
    <name type="scientific">Streptomyces luteogriseus</name>
    <dbReference type="NCBI Taxonomy" id="68233"/>
    <lineage>
        <taxon>Bacteria</taxon>
        <taxon>Bacillati</taxon>
        <taxon>Actinomycetota</taxon>
        <taxon>Actinomycetes</taxon>
        <taxon>Kitasatosporales</taxon>
        <taxon>Streptomycetaceae</taxon>
        <taxon>Streptomyces</taxon>
    </lineage>
</organism>
<dbReference type="GeneID" id="95798600"/>
<evidence type="ECO:0000259" key="2">
    <source>
        <dbReference type="Pfam" id="PF00975"/>
    </source>
</evidence>
<dbReference type="GO" id="GO:0008610">
    <property type="term" value="P:lipid biosynthetic process"/>
    <property type="evidence" value="ECO:0007669"/>
    <property type="project" value="TreeGrafter"/>
</dbReference>
<gene>
    <name evidence="3" type="ORF">BJ965_006637</name>
</gene>
<dbReference type="SUPFAM" id="SSF53474">
    <property type="entry name" value="alpha/beta-Hydrolases"/>
    <property type="match status" value="1"/>
</dbReference>
<protein>
    <submittedName>
        <fullName evidence="3">Medium-chain acyl-[acyl-carrier-protein] hydrolase</fullName>
        <ecNumber evidence="3">3.1.2.21</ecNumber>
    </submittedName>
</protein>
<dbReference type="InterPro" id="IPR029058">
    <property type="entry name" value="AB_hydrolase_fold"/>
</dbReference>
<reference evidence="3 4" key="1">
    <citation type="submission" date="2020-08" db="EMBL/GenBank/DDBJ databases">
        <title>Sequencing the genomes of 1000 actinobacteria strains.</title>
        <authorList>
            <person name="Klenk H.-P."/>
        </authorList>
    </citation>
    <scope>NUCLEOTIDE SEQUENCE [LARGE SCALE GENOMIC DNA]</scope>
    <source>
        <strain evidence="3 4">DSM 40483</strain>
    </source>
</reference>
<dbReference type="Pfam" id="PF00975">
    <property type="entry name" value="Thioesterase"/>
    <property type="match status" value="1"/>
</dbReference>
<dbReference type="EMBL" id="JACHMS010000001">
    <property type="protein sequence ID" value="MBB4716755.1"/>
    <property type="molecule type" value="Genomic_DNA"/>
</dbReference>
<evidence type="ECO:0000313" key="4">
    <source>
        <dbReference type="Proteomes" id="UP000565089"/>
    </source>
</evidence>
<dbReference type="InterPro" id="IPR012223">
    <property type="entry name" value="TEII"/>
</dbReference>
<evidence type="ECO:0000256" key="1">
    <source>
        <dbReference type="ARBA" id="ARBA00007169"/>
    </source>
</evidence>
<dbReference type="InterPro" id="IPR001031">
    <property type="entry name" value="Thioesterase"/>
</dbReference>
<accession>A0A7W7DU04</accession>
<dbReference type="RefSeq" id="WP_184913972.1">
    <property type="nucleotide sequence ID" value="NZ_JACHMS010000001.1"/>
</dbReference>
<dbReference type="Gene3D" id="3.40.50.1820">
    <property type="entry name" value="alpha/beta hydrolase"/>
    <property type="match status" value="1"/>
</dbReference>
<name>A0A7W7DU04_9ACTN</name>
<comment type="caution">
    <text evidence="3">The sequence shown here is derived from an EMBL/GenBank/DDBJ whole genome shotgun (WGS) entry which is preliminary data.</text>
</comment>
<dbReference type="PANTHER" id="PTHR11487">
    <property type="entry name" value="THIOESTERASE"/>
    <property type="match status" value="1"/>
</dbReference>
<feature type="domain" description="Thioesterase" evidence="2">
    <location>
        <begin position="17"/>
        <end position="241"/>
    </location>
</feature>
<dbReference type="EC" id="3.1.2.21" evidence="3"/>
<dbReference type="PANTHER" id="PTHR11487:SF0">
    <property type="entry name" value="S-ACYL FATTY ACID SYNTHASE THIOESTERASE, MEDIUM CHAIN"/>
    <property type="match status" value="1"/>
</dbReference>